<sequence length="1072" mass="117582">MRLSLAALAAISVSLVQAITKRQSFEDNSAEYVFPIGSPGFYNGNSSAAVTIDQHSILLDGKRIMVFSGELHPFRLPAPELWYDVLQKFKAAGFNALSAYWHWGLSAPNANQVRFTEHNDLTKFYTVAKEVGILVIVRPGPYVNAETAAGGIPGWATNIPGLARTNQTLYRAAWEPYVRAFAEATAPFQYPDGPVIAVQSENEYLTSATAHIAGLNEHMQDIINVLRAGGITKVPTIHNDRNAAGQYAGPGLGKVDLYGSDSYPLGFDCDKPEVWSELTTQLDTSHQRWNPAEPLALFEWQGGAFSYWSGPGYDQCYQLVNEQFANVYYKVIIVLSLITHLIIRFAEQLRLWCRFAKPVHDIRRHELGEYALYEYVDFHWTSAVPIMHCTAIYSSYDYGAALAEDRTPTPKFDELKLQGYFLHASPDYLLVGRVGNGTVGLGTAYSTSTDIYTTNLESPKTAVNFYIVRQRTNTKTTNTDFKLSVNTTLEGRILIPKNGNLTLAGRESKIIVTNYPFGKSKLEYSTAEVLTWQTFDSLDTIVLYSLKGQYVEIAVEVPPKVKVSHTGSTTISAVTTGKTVTISGSPTGLSVITFGNTRVIVGDKETVSSAWAPRLMSTATANHAHYDLTPETPSVLIFGPYLVRSANAHGTTLQLTGDLNATTTLDIFASKKFNAITWNGAPVHVSPSDIGSSRGTLNFPANLPKAKIPVLADLNWKCADSLPELQPSFDDSTWTLANKTSTQRPQQPTGGKFVLYAGEYGYHAGQWVWRGHFTGAATGVKLSIQGGFSFGYSAFINGHFLGSGQGSSISQTGVDLLSPTFNFTADQLVVGDNVLTIIHDSTGLNEDYNIDDEHKTPRGIRGYQLLSEDNNDFTEWRLAGNVGGENAPDYVRGPYNEARVFLSTSIFRMLIYRQGGYWFERVGTHLPGYDDSKWTPSCSPLTGISKAGVTAYRTTFTLDLPPGTDIPLAFDFALDSTAPYRTLIYVNGWQFGRFLSSLGPQVSYPIPEGIINHHGKNEVLVTLWALNASGAKLSKLQLNKRATLTSSKPASVKIVAAPGWKELRGAIGIRTN</sequence>
<dbReference type="RefSeq" id="XP_037214291.1">
    <property type="nucleotide sequence ID" value="XM_037369085.1"/>
</dbReference>
<evidence type="ECO:0000256" key="5">
    <source>
        <dbReference type="ARBA" id="ARBA00022801"/>
    </source>
</evidence>
<dbReference type="OrthoDB" id="1657402at2759"/>
<protein>
    <recommendedName>
        <fullName evidence="3">beta-galactosidase</fullName>
        <ecNumber evidence="3">3.2.1.23</ecNumber>
    </recommendedName>
</protein>
<dbReference type="Pfam" id="PF13364">
    <property type="entry name" value="BetaGal_ABD2"/>
    <property type="match status" value="2"/>
</dbReference>
<dbReference type="SUPFAM" id="SSF49785">
    <property type="entry name" value="Galactose-binding domain-like"/>
    <property type="match status" value="2"/>
</dbReference>
<accession>A0A8H6S1G2</accession>
<evidence type="ECO:0000256" key="1">
    <source>
        <dbReference type="ARBA" id="ARBA00001412"/>
    </source>
</evidence>
<keyword evidence="7" id="KW-0326">Glycosidase</keyword>
<dbReference type="Proteomes" id="UP000636479">
    <property type="component" value="Unassembled WGS sequence"/>
</dbReference>
<dbReference type="EMBL" id="JACAZF010000013">
    <property type="protein sequence ID" value="KAF7291169.1"/>
    <property type="molecule type" value="Genomic_DNA"/>
</dbReference>
<feature type="domain" description="Beta-galactosidase" evidence="10">
    <location>
        <begin position="427"/>
        <end position="610"/>
    </location>
</feature>
<evidence type="ECO:0000256" key="3">
    <source>
        <dbReference type="ARBA" id="ARBA00012756"/>
    </source>
</evidence>
<keyword evidence="4 9" id="KW-0732">Signal</keyword>
<evidence type="ECO:0000256" key="2">
    <source>
        <dbReference type="ARBA" id="ARBA00009809"/>
    </source>
</evidence>
<dbReference type="PRINTS" id="PR00742">
    <property type="entry name" value="GLHYDRLASE35"/>
</dbReference>
<evidence type="ECO:0000313" key="12">
    <source>
        <dbReference type="Proteomes" id="UP000636479"/>
    </source>
</evidence>
<evidence type="ECO:0000256" key="6">
    <source>
        <dbReference type="ARBA" id="ARBA00023180"/>
    </source>
</evidence>
<dbReference type="InterPro" id="IPR031330">
    <property type="entry name" value="Gly_Hdrlase_35_cat"/>
</dbReference>
<dbReference type="Gene3D" id="2.60.390.10">
    <property type="entry name" value="Beta-galactosidase, domain 3"/>
    <property type="match status" value="1"/>
</dbReference>
<reference evidence="11" key="1">
    <citation type="submission" date="2020-05" db="EMBL/GenBank/DDBJ databases">
        <title>Mycena genomes resolve the evolution of fungal bioluminescence.</title>
        <authorList>
            <person name="Tsai I.J."/>
        </authorList>
    </citation>
    <scope>NUCLEOTIDE SEQUENCE</scope>
    <source>
        <strain evidence="11">171206Taipei</strain>
    </source>
</reference>
<dbReference type="Pfam" id="PF13363">
    <property type="entry name" value="BetaGal_dom3"/>
    <property type="match status" value="1"/>
</dbReference>
<dbReference type="PANTHER" id="PTHR23421">
    <property type="entry name" value="BETA-GALACTOSIDASE RELATED"/>
    <property type="match status" value="1"/>
</dbReference>
<evidence type="ECO:0000259" key="10">
    <source>
        <dbReference type="SMART" id="SM01029"/>
    </source>
</evidence>
<dbReference type="InterPro" id="IPR036833">
    <property type="entry name" value="BetaGal_dom3_sf"/>
</dbReference>
<dbReference type="InterPro" id="IPR025972">
    <property type="entry name" value="BetaGal_dom3"/>
</dbReference>
<feature type="signal peptide" evidence="9">
    <location>
        <begin position="1"/>
        <end position="18"/>
    </location>
</feature>
<feature type="chain" id="PRO_5034137979" description="beta-galactosidase" evidence="9">
    <location>
        <begin position="19"/>
        <end position="1072"/>
    </location>
</feature>
<dbReference type="SUPFAM" id="SSF51011">
    <property type="entry name" value="Glycosyl hydrolase domain"/>
    <property type="match status" value="1"/>
</dbReference>
<dbReference type="Gene3D" id="3.20.20.80">
    <property type="entry name" value="Glycosidases"/>
    <property type="match status" value="1"/>
</dbReference>
<dbReference type="InterPro" id="IPR025300">
    <property type="entry name" value="BetaGal_jelly_roll_dom"/>
</dbReference>
<dbReference type="InterPro" id="IPR001944">
    <property type="entry name" value="Glycoside_Hdrlase_35"/>
</dbReference>
<dbReference type="InterPro" id="IPR017853">
    <property type="entry name" value="GH"/>
</dbReference>
<dbReference type="SMART" id="SM01029">
    <property type="entry name" value="BetaGal_dom2"/>
    <property type="match status" value="1"/>
</dbReference>
<evidence type="ECO:0000256" key="7">
    <source>
        <dbReference type="ARBA" id="ARBA00023295"/>
    </source>
</evidence>
<evidence type="ECO:0000256" key="9">
    <source>
        <dbReference type="SAM" id="SignalP"/>
    </source>
</evidence>
<dbReference type="Gene3D" id="2.102.20.10">
    <property type="entry name" value="Beta-galactosidase, domain 2"/>
    <property type="match status" value="1"/>
</dbReference>
<dbReference type="Pfam" id="PF01301">
    <property type="entry name" value="Glyco_hydro_35"/>
    <property type="match status" value="1"/>
</dbReference>
<dbReference type="GeneID" id="59351601"/>
<dbReference type="SUPFAM" id="SSF51445">
    <property type="entry name" value="(Trans)glycosidases"/>
    <property type="match status" value="1"/>
</dbReference>
<comment type="similarity">
    <text evidence="2 8">Belongs to the glycosyl hydrolase 35 family.</text>
</comment>
<keyword evidence="12" id="KW-1185">Reference proteome</keyword>
<evidence type="ECO:0000313" key="11">
    <source>
        <dbReference type="EMBL" id="KAF7291169.1"/>
    </source>
</evidence>
<dbReference type="AlphaFoldDB" id="A0A8H6S1G2"/>
<gene>
    <name evidence="11" type="ORF">MIND_01260100</name>
</gene>
<evidence type="ECO:0000256" key="8">
    <source>
        <dbReference type="RuleBase" id="RU003679"/>
    </source>
</evidence>
<dbReference type="SUPFAM" id="SSF117100">
    <property type="entry name" value="Beta-galactosidase LacA, domain 3"/>
    <property type="match status" value="1"/>
</dbReference>
<organism evidence="11 12">
    <name type="scientific">Mycena indigotica</name>
    <dbReference type="NCBI Taxonomy" id="2126181"/>
    <lineage>
        <taxon>Eukaryota</taxon>
        <taxon>Fungi</taxon>
        <taxon>Dikarya</taxon>
        <taxon>Basidiomycota</taxon>
        <taxon>Agaricomycotina</taxon>
        <taxon>Agaricomycetes</taxon>
        <taxon>Agaricomycetidae</taxon>
        <taxon>Agaricales</taxon>
        <taxon>Marasmiineae</taxon>
        <taxon>Mycenaceae</taxon>
        <taxon>Mycena</taxon>
    </lineage>
</organism>
<keyword evidence="6" id="KW-0325">Glycoprotein</keyword>
<keyword evidence="5" id="KW-0378">Hydrolase</keyword>
<dbReference type="Pfam" id="PF10435">
    <property type="entry name" value="BetaGal_dom2"/>
    <property type="match status" value="1"/>
</dbReference>
<name>A0A8H6S1G2_9AGAR</name>
<dbReference type="InterPro" id="IPR008979">
    <property type="entry name" value="Galactose-bd-like_sf"/>
</dbReference>
<dbReference type="Gene3D" id="2.60.120.260">
    <property type="entry name" value="Galactose-binding domain-like"/>
    <property type="match status" value="2"/>
</dbReference>
<comment type="catalytic activity">
    <reaction evidence="1">
        <text>Hydrolysis of terminal non-reducing beta-D-galactose residues in beta-D-galactosides.</text>
        <dbReference type="EC" id="3.2.1.23"/>
    </reaction>
</comment>
<evidence type="ECO:0000256" key="4">
    <source>
        <dbReference type="ARBA" id="ARBA00022729"/>
    </source>
</evidence>
<dbReference type="InterPro" id="IPR037110">
    <property type="entry name" value="Betagal_dom2_sf"/>
</dbReference>
<dbReference type="GO" id="GO:0004565">
    <property type="term" value="F:beta-galactosidase activity"/>
    <property type="evidence" value="ECO:0007669"/>
    <property type="project" value="UniProtKB-EC"/>
</dbReference>
<comment type="caution">
    <text evidence="11">The sequence shown here is derived from an EMBL/GenBank/DDBJ whole genome shotgun (WGS) entry which is preliminary data.</text>
</comment>
<dbReference type="EC" id="3.2.1.23" evidence="3"/>
<dbReference type="GO" id="GO:0005975">
    <property type="term" value="P:carbohydrate metabolic process"/>
    <property type="evidence" value="ECO:0007669"/>
    <property type="project" value="InterPro"/>
</dbReference>
<dbReference type="InterPro" id="IPR018954">
    <property type="entry name" value="Betagal_dom2"/>
</dbReference>
<proteinExistence type="inferred from homology"/>